<feature type="compositionally biased region" description="Low complexity" evidence="1">
    <location>
        <begin position="125"/>
        <end position="144"/>
    </location>
</feature>
<dbReference type="Gene3D" id="2.60.120.10">
    <property type="entry name" value="Jelly Rolls"/>
    <property type="match status" value="1"/>
</dbReference>
<feature type="region of interest" description="Disordered" evidence="1">
    <location>
        <begin position="114"/>
        <end position="156"/>
    </location>
</feature>
<dbReference type="EMBL" id="OC867323">
    <property type="protein sequence ID" value="CAD7633433.1"/>
    <property type="molecule type" value="Genomic_DNA"/>
</dbReference>
<dbReference type="InterPro" id="IPR014710">
    <property type="entry name" value="RmlC-like_jellyroll"/>
</dbReference>
<name>A0A7R9Q5L0_9ACAR</name>
<evidence type="ECO:0008006" key="4">
    <source>
        <dbReference type="Google" id="ProtNLM"/>
    </source>
</evidence>
<protein>
    <recommendedName>
        <fullName evidence="4">Mif2/CENP-C cupin domain-containing protein</fullName>
    </recommendedName>
</protein>
<dbReference type="OrthoDB" id="1939643at2759"/>
<dbReference type="Proteomes" id="UP000759131">
    <property type="component" value="Unassembled WGS sequence"/>
</dbReference>
<proteinExistence type="predicted"/>
<dbReference type="AlphaFoldDB" id="A0A7R9Q5L0"/>
<accession>A0A7R9Q5L0</accession>
<evidence type="ECO:0000313" key="3">
    <source>
        <dbReference type="Proteomes" id="UP000759131"/>
    </source>
</evidence>
<dbReference type="EMBL" id="CAJPIZ010012748">
    <property type="protein sequence ID" value="CAG2113863.1"/>
    <property type="molecule type" value="Genomic_DNA"/>
</dbReference>
<evidence type="ECO:0000256" key="1">
    <source>
        <dbReference type="SAM" id="MobiDB-lite"/>
    </source>
</evidence>
<organism evidence="2">
    <name type="scientific">Medioppia subpectinata</name>
    <dbReference type="NCBI Taxonomy" id="1979941"/>
    <lineage>
        <taxon>Eukaryota</taxon>
        <taxon>Metazoa</taxon>
        <taxon>Ecdysozoa</taxon>
        <taxon>Arthropoda</taxon>
        <taxon>Chelicerata</taxon>
        <taxon>Arachnida</taxon>
        <taxon>Acari</taxon>
        <taxon>Acariformes</taxon>
        <taxon>Sarcoptiformes</taxon>
        <taxon>Oribatida</taxon>
        <taxon>Brachypylina</taxon>
        <taxon>Oppioidea</taxon>
        <taxon>Oppiidae</taxon>
        <taxon>Medioppia</taxon>
    </lineage>
</organism>
<feature type="region of interest" description="Disordered" evidence="1">
    <location>
        <begin position="448"/>
        <end position="552"/>
    </location>
</feature>
<reference evidence="2" key="1">
    <citation type="submission" date="2020-11" db="EMBL/GenBank/DDBJ databases">
        <authorList>
            <person name="Tran Van P."/>
        </authorList>
    </citation>
    <scope>NUCLEOTIDE SEQUENCE</scope>
</reference>
<sequence length="829" mass="91878">MSGITWTLDPLSRVRRPRSRPPLTRNITRTRIQSYADFETLSNAPTYPSGQMTRDEFFATFTRVSNYNRRNGIRSSGAPAVDWASIIPDMSGSSGDADKDDSFMNILKNAISSTPQTSGRGKALAITPAPSSARSAAKRSTVSVHSSAKRSATKGALKPLPQLVNQMTPIASSSAKSPKIATVIRKSLNRTAKEKTPSQETRSFMQRKSFVPEYMERTVLESSPYGSPFTPIVKTMIKKKKRNQSTNNMSTFNNTTAVDNTTFFADNTTNQMHRSFRSTTTQTNDSLRRMSEVCDQTFDVPINDKSMGQSFTRKLDRYRSLETGRDIADANTDLIPGLDLSISFANKEVTENIAKQKKQSVEELIDNDGHEISAIEGNANEICIADKDLDYISAADEVFVVDEVSAVDEISAVDEVSAIDDISVVDEISSNEGEDIDKESIGDECVDEVDGEDKEEVADESDAEIAVEDEEEVDDESEAEIAVEDEEEVDDESEAEIAVEDEEEVDDESEAEIAVEDEEEVDDESDAEIAVEDKEEVDEESDAEIAGEDEEEIGAEINAVIGDEIDSVIGGADEEEIGTEIDAGIGGEVEENVAEEIDNQIEAQIGGELEEDVEEEMVGAVEAEMGGEVEEELRRSKRNRLPIMEFWRGQRAVYKRDSTGITERIVTVMEGSQDITKKRKNTKRGTKRKLDFGQKRDKEINIFDLSLHKKVKTKNDNKNATLFKSFESLVWKPSPHSEGVDIAIVNKNRAKGEVIGMVRLQELATKKKSLTADYETHLTVTYGALQLKLDDSKCIIKTGDSFTIESNTNYSLCNLRKDIAYLSFTILKD</sequence>
<keyword evidence="3" id="KW-1185">Reference proteome</keyword>
<gene>
    <name evidence="2" type="ORF">OSB1V03_LOCUS13830</name>
</gene>
<evidence type="ECO:0000313" key="2">
    <source>
        <dbReference type="EMBL" id="CAD7633433.1"/>
    </source>
</evidence>